<dbReference type="Gene3D" id="3.30.530.80">
    <property type="match status" value="1"/>
</dbReference>
<sequence length="259" mass="29486">MKTSYFTLVFCFIFGFNFAQKARIALDGQEIVTVINAVSETNIFTKSGNIPIEKIKKITFEKFDSKFESTYSKLSEKLEIDFGDGTDFGDISNENFVFSDEKEPSLEDEYVFIKIDSINLSQDELYTKAKSYIAYSFKSAQDVIQLDDKENGRIITKGNFTSDVKVPMGRYPSIIEFTFTIDVRDGKFRGIIEDLTHKGLIGDTSHVGGSFENEKPAIGTFFFPKGHWDKVKEQGKKDAILHLEDFANYMKSKAKIDDF</sequence>
<protein>
    <submittedName>
        <fullName evidence="3">DUF4468 domain-containing protein</fullName>
    </submittedName>
</protein>
<evidence type="ECO:0000259" key="2">
    <source>
        <dbReference type="Pfam" id="PF14730"/>
    </source>
</evidence>
<feature type="chain" id="PRO_5021275890" evidence="1">
    <location>
        <begin position="22"/>
        <end position="259"/>
    </location>
</feature>
<dbReference type="Pfam" id="PF14730">
    <property type="entry name" value="DUF4468"/>
    <property type="match status" value="1"/>
</dbReference>
<keyword evidence="1" id="KW-0732">Signal</keyword>
<dbReference type="Proteomes" id="UP000297647">
    <property type="component" value="Unassembled WGS sequence"/>
</dbReference>
<evidence type="ECO:0000313" key="4">
    <source>
        <dbReference type="Proteomes" id="UP000297647"/>
    </source>
</evidence>
<comment type="caution">
    <text evidence="3">The sequence shown here is derived from an EMBL/GenBank/DDBJ whole genome shotgun (WGS) entry which is preliminary data.</text>
</comment>
<reference evidence="3 4" key="1">
    <citation type="submission" date="2019-03" db="EMBL/GenBank/DDBJ databases">
        <title>Algoriphagus sp. nov, a new strain isolated from root system soil of mangrove plant Kandelia.</title>
        <authorList>
            <person name="Yin Q."/>
            <person name="Wang K."/>
            <person name="Song Z."/>
        </authorList>
    </citation>
    <scope>NUCLEOTIDE SEQUENCE [LARGE SCALE GENOMIC DNA]</scope>
    <source>
        <strain evidence="3 4">XY-J91</strain>
    </source>
</reference>
<evidence type="ECO:0000256" key="1">
    <source>
        <dbReference type="SAM" id="SignalP"/>
    </source>
</evidence>
<accession>A0A4Y9QLV6</accession>
<dbReference type="RefSeq" id="WP_135074842.1">
    <property type="nucleotide sequence ID" value="NZ_SPSB01000004.1"/>
</dbReference>
<dbReference type="OrthoDB" id="894059at2"/>
<feature type="domain" description="DUF4468" evidence="2">
    <location>
        <begin position="115"/>
        <end position="196"/>
    </location>
</feature>
<evidence type="ECO:0000313" key="3">
    <source>
        <dbReference type="EMBL" id="TFV93177.1"/>
    </source>
</evidence>
<name>A0A4Y9QLV6_9BACT</name>
<dbReference type="AlphaFoldDB" id="A0A4Y9QLV6"/>
<feature type="signal peptide" evidence="1">
    <location>
        <begin position="1"/>
        <end position="21"/>
    </location>
</feature>
<proteinExistence type="predicted"/>
<gene>
    <name evidence="3" type="ORF">E4S40_13005</name>
</gene>
<dbReference type="EMBL" id="SPSB01000004">
    <property type="protein sequence ID" value="TFV93177.1"/>
    <property type="molecule type" value="Genomic_DNA"/>
</dbReference>
<keyword evidence="4" id="KW-1185">Reference proteome</keyword>
<organism evidence="3 4">
    <name type="scientific">Algoriphagus kandeliae</name>
    <dbReference type="NCBI Taxonomy" id="2562278"/>
    <lineage>
        <taxon>Bacteria</taxon>
        <taxon>Pseudomonadati</taxon>
        <taxon>Bacteroidota</taxon>
        <taxon>Cytophagia</taxon>
        <taxon>Cytophagales</taxon>
        <taxon>Cyclobacteriaceae</taxon>
        <taxon>Algoriphagus</taxon>
    </lineage>
</organism>
<dbReference type="InterPro" id="IPR027823">
    <property type="entry name" value="DUF4468"/>
</dbReference>